<dbReference type="Gene3D" id="3.40.1280.10">
    <property type="match status" value="1"/>
</dbReference>
<comment type="subcellular location">
    <subcellularLocation>
        <location evidence="1 10">Cytoplasm</location>
    </subcellularLocation>
</comment>
<dbReference type="InterPro" id="IPR029026">
    <property type="entry name" value="tRNA_m1G_MTases_N"/>
</dbReference>
<dbReference type="Proteomes" id="UP000008514">
    <property type="component" value="Chromosome"/>
</dbReference>
<dbReference type="GO" id="GO:0005737">
    <property type="term" value="C:cytoplasm"/>
    <property type="evidence" value="ECO:0007669"/>
    <property type="project" value="UniProtKB-SubCell"/>
</dbReference>
<dbReference type="InterPro" id="IPR015947">
    <property type="entry name" value="PUA-like_sf"/>
</dbReference>
<keyword evidence="14" id="KW-1185">Reference proteome</keyword>
<dbReference type="OrthoDB" id="9815641at2"/>
<dbReference type="AlphaFoldDB" id="K4IXM3"/>
<evidence type="ECO:0000256" key="5">
    <source>
        <dbReference type="ARBA" id="ARBA00022603"/>
    </source>
</evidence>
<evidence type="ECO:0000259" key="11">
    <source>
        <dbReference type="Pfam" id="PF04452"/>
    </source>
</evidence>
<dbReference type="EMBL" id="CP003879">
    <property type="protein sequence ID" value="AFU70225.1"/>
    <property type="molecule type" value="Genomic_DNA"/>
</dbReference>
<dbReference type="Pfam" id="PF20260">
    <property type="entry name" value="PUA_4"/>
    <property type="match status" value="1"/>
</dbReference>
<dbReference type="PIRSF" id="PIRSF015601">
    <property type="entry name" value="MTase_slr0722"/>
    <property type="match status" value="1"/>
</dbReference>
<dbReference type="STRING" id="313595.P700755_003630"/>
<dbReference type="PANTHER" id="PTHR30027">
    <property type="entry name" value="RIBOSOMAL RNA SMALL SUBUNIT METHYLTRANSFERASE E"/>
    <property type="match status" value="1"/>
</dbReference>
<dbReference type="GO" id="GO:0070475">
    <property type="term" value="P:rRNA base methylation"/>
    <property type="evidence" value="ECO:0007669"/>
    <property type="project" value="TreeGrafter"/>
</dbReference>
<keyword evidence="3 10" id="KW-0963">Cytoplasm</keyword>
<dbReference type="InterPro" id="IPR006700">
    <property type="entry name" value="RsmE"/>
</dbReference>
<dbReference type="GO" id="GO:0070042">
    <property type="term" value="F:rRNA (uridine-N3-)-methyltransferase activity"/>
    <property type="evidence" value="ECO:0007669"/>
    <property type="project" value="TreeGrafter"/>
</dbReference>
<proteinExistence type="inferred from homology"/>
<dbReference type="InterPro" id="IPR046887">
    <property type="entry name" value="RsmE_PUA-like"/>
</dbReference>
<dbReference type="SUPFAM" id="SSF88697">
    <property type="entry name" value="PUA domain-like"/>
    <property type="match status" value="1"/>
</dbReference>
<evidence type="ECO:0000256" key="7">
    <source>
        <dbReference type="ARBA" id="ARBA00022691"/>
    </source>
</evidence>
<dbReference type="Gene3D" id="2.40.240.20">
    <property type="entry name" value="Hypothetical PUA domain-like, domain 1"/>
    <property type="match status" value="1"/>
</dbReference>
<keyword evidence="6 10" id="KW-0808">Transferase</keyword>
<sequence length="233" mass="26490">MQLFYEPNFDSSATSISINEMESRHISKVLRKSIGESIYLTNGLGICAEGILISNHPKKCKVEVKTIIEEKKPNFRIHIAIAPTKANDRFEWFLEKATEIGIDEITPLLCDHSERRKIKADRYEKVLQTAMKQSLKYRLPLLNPMISFNDLMKSDSDSKKMIAHCEDDTKEKLSGTVNRDNLILIGPEGDFSIDEIKKAIKHEFLPISLSEARLRTETAGIVACHTVNLMRSL</sequence>
<evidence type="ECO:0000256" key="4">
    <source>
        <dbReference type="ARBA" id="ARBA00022552"/>
    </source>
</evidence>
<dbReference type="SUPFAM" id="SSF75217">
    <property type="entry name" value="alpha/beta knot"/>
    <property type="match status" value="1"/>
</dbReference>
<evidence type="ECO:0000256" key="8">
    <source>
        <dbReference type="ARBA" id="ARBA00025699"/>
    </source>
</evidence>
<comment type="function">
    <text evidence="8 10">Specifically methylates the N3 position of the uracil ring of uridine 1498 (m3U1498) in 16S rRNA. Acts on the fully assembled 30S ribosomal subunit.</text>
</comment>
<evidence type="ECO:0000313" key="13">
    <source>
        <dbReference type="EMBL" id="AFU70225.1"/>
    </source>
</evidence>
<dbReference type="InterPro" id="IPR029028">
    <property type="entry name" value="Alpha/beta_knot_MTases"/>
</dbReference>
<feature type="domain" description="Ribosomal RNA small subunit methyltransferase E methyltransferase" evidence="11">
    <location>
        <begin position="73"/>
        <end position="227"/>
    </location>
</feature>
<evidence type="ECO:0000259" key="12">
    <source>
        <dbReference type="Pfam" id="PF20260"/>
    </source>
</evidence>
<evidence type="ECO:0000256" key="9">
    <source>
        <dbReference type="ARBA" id="ARBA00047944"/>
    </source>
</evidence>
<organism evidence="13 14">
    <name type="scientific">Psychroflexus torquis (strain ATCC 700755 / CIP 106069 / ACAM 623)</name>
    <dbReference type="NCBI Taxonomy" id="313595"/>
    <lineage>
        <taxon>Bacteria</taxon>
        <taxon>Pseudomonadati</taxon>
        <taxon>Bacteroidota</taxon>
        <taxon>Flavobacteriia</taxon>
        <taxon>Flavobacteriales</taxon>
        <taxon>Flavobacteriaceae</taxon>
        <taxon>Psychroflexus</taxon>
    </lineage>
</organism>
<evidence type="ECO:0000256" key="10">
    <source>
        <dbReference type="PIRNR" id="PIRNR015601"/>
    </source>
</evidence>
<protein>
    <recommendedName>
        <fullName evidence="10">Ribosomal RNA small subunit methyltransferase E</fullName>
        <ecNumber evidence="10">2.1.1.193</ecNumber>
    </recommendedName>
</protein>
<dbReference type="CDD" id="cd18084">
    <property type="entry name" value="RsmE-like"/>
    <property type="match status" value="1"/>
</dbReference>
<dbReference type="Pfam" id="PF04452">
    <property type="entry name" value="Methyltrans_RNA"/>
    <property type="match status" value="1"/>
</dbReference>
<dbReference type="KEGG" id="ptq:P700755_003630"/>
<keyword evidence="5 10" id="KW-0489">Methyltransferase</keyword>
<evidence type="ECO:0000256" key="2">
    <source>
        <dbReference type="ARBA" id="ARBA00005528"/>
    </source>
</evidence>
<dbReference type="EC" id="2.1.1.193" evidence="10"/>
<reference evidence="13" key="1">
    <citation type="submission" date="2006-03" db="EMBL/GenBank/DDBJ databases">
        <authorList>
            <person name="Bowman J."/>
            <person name="Ferriera S."/>
            <person name="Johnson J."/>
            <person name="Kravitz S."/>
            <person name="Halpern A."/>
            <person name="Remington K."/>
            <person name="Beeson K."/>
            <person name="Tran B."/>
            <person name="Rogers Y.-H."/>
            <person name="Friedman R."/>
            <person name="Venter J.C."/>
        </authorList>
    </citation>
    <scope>NUCLEOTIDE SEQUENCE [LARGE SCALE GENOMIC DNA]</scope>
    <source>
        <strain evidence="13">ATCC 700755</strain>
    </source>
</reference>
<evidence type="ECO:0000313" key="14">
    <source>
        <dbReference type="Proteomes" id="UP000008514"/>
    </source>
</evidence>
<dbReference type="HOGENOM" id="CLU_067442_4_1_10"/>
<evidence type="ECO:0000256" key="6">
    <source>
        <dbReference type="ARBA" id="ARBA00022679"/>
    </source>
</evidence>
<gene>
    <name evidence="13" type="ordered locus">P700755_003630</name>
</gene>
<name>K4IXM3_PSYTT</name>
<dbReference type="PANTHER" id="PTHR30027:SF3">
    <property type="entry name" value="16S RRNA (URACIL(1498)-N(3))-METHYLTRANSFERASE"/>
    <property type="match status" value="1"/>
</dbReference>
<reference evidence="13" key="2">
    <citation type="submission" date="2012-09" db="EMBL/GenBank/DDBJ databases">
        <title>The complete sequence of Psychroflexus torquis an extreme psychrophile from sea-ice that is stimulated by light.</title>
        <authorList>
            <person name="Feng S."/>
            <person name="Powell S.M."/>
            <person name="Bowman J.P."/>
        </authorList>
    </citation>
    <scope>NUCLEOTIDE SEQUENCE [LARGE SCALE GENOMIC DNA]</scope>
    <source>
        <strain evidence="13">ATCC 700755</strain>
    </source>
</reference>
<dbReference type="NCBIfam" id="TIGR00046">
    <property type="entry name" value="RsmE family RNA methyltransferase"/>
    <property type="match status" value="1"/>
</dbReference>
<comment type="catalytic activity">
    <reaction evidence="9 10">
        <text>uridine(1498) in 16S rRNA + S-adenosyl-L-methionine = N(3)-methyluridine(1498) in 16S rRNA + S-adenosyl-L-homocysteine + H(+)</text>
        <dbReference type="Rhea" id="RHEA:42920"/>
        <dbReference type="Rhea" id="RHEA-COMP:10283"/>
        <dbReference type="Rhea" id="RHEA-COMP:10284"/>
        <dbReference type="ChEBI" id="CHEBI:15378"/>
        <dbReference type="ChEBI" id="CHEBI:57856"/>
        <dbReference type="ChEBI" id="CHEBI:59789"/>
        <dbReference type="ChEBI" id="CHEBI:65315"/>
        <dbReference type="ChEBI" id="CHEBI:74502"/>
        <dbReference type="EC" id="2.1.1.193"/>
    </reaction>
</comment>
<keyword evidence="7 10" id="KW-0949">S-adenosyl-L-methionine</keyword>
<keyword evidence="4 10" id="KW-0698">rRNA processing</keyword>
<dbReference type="RefSeq" id="WP_015025771.1">
    <property type="nucleotide sequence ID" value="NC_018721.1"/>
</dbReference>
<dbReference type="eggNOG" id="COG1385">
    <property type="taxonomic scope" value="Bacteria"/>
</dbReference>
<evidence type="ECO:0000256" key="3">
    <source>
        <dbReference type="ARBA" id="ARBA00022490"/>
    </source>
</evidence>
<dbReference type="InterPro" id="IPR046886">
    <property type="entry name" value="RsmE_MTase_dom"/>
</dbReference>
<dbReference type="NCBIfam" id="NF008702">
    <property type="entry name" value="PRK11713.6-1"/>
    <property type="match status" value="1"/>
</dbReference>
<comment type="similarity">
    <text evidence="2 10">Belongs to the RNA methyltransferase RsmE family.</text>
</comment>
<feature type="domain" description="Ribosomal RNA small subunit methyltransferase E PUA-like" evidence="12">
    <location>
        <begin position="22"/>
        <end position="64"/>
    </location>
</feature>
<accession>K4IXM3</accession>
<evidence type="ECO:0000256" key="1">
    <source>
        <dbReference type="ARBA" id="ARBA00004496"/>
    </source>
</evidence>